<dbReference type="Gene3D" id="3.30.70.20">
    <property type="match status" value="2"/>
</dbReference>
<evidence type="ECO:0000256" key="2">
    <source>
        <dbReference type="ARBA" id="ARBA00022485"/>
    </source>
</evidence>
<reference evidence="9 10" key="1">
    <citation type="submission" date="2012-01" db="EMBL/GenBank/DDBJ databases">
        <title>Complete sequence of Desulfotomaculum gibsoniae DSM 7213.</title>
        <authorList>
            <consortium name="US DOE Joint Genome Institute"/>
            <person name="Lucas S."/>
            <person name="Han J."/>
            <person name="Lapidus A."/>
            <person name="Cheng J.-F."/>
            <person name="Goodwin L."/>
            <person name="Pitluck S."/>
            <person name="Peters L."/>
            <person name="Ovchinnikova G."/>
            <person name="Teshima H."/>
            <person name="Detter J.C."/>
            <person name="Han C."/>
            <person name="Tapia R."/>
            <person name="Land M."/>
            <person name="Hauser L."/>
            <person name="Kyrpides N."/>
            <person name="Ivanova N."/>
            <person name="Pagani I."/>
            <person name="Parshina S."/>
            <person name="Plugge C."/>
            <person name="Muyzer G."/>
            <person name="Kuever J."/>
            <person name="Ivanova A."/>
            <person name="Nazina T."/>
            <person name="Klenk H.-P."/>
            <person name="Brambilla E."/>
            <person name="Spring S."/>
            <person name="Stams A.F."/>
            <person name="Woyke T."/>
        </authorList>
    </citation>
    <scope>NUCLEOTIDE SEQUENCE [LARGE SCALE GENOMIC DNA]</scope>
    <source>
        <strain evidence="9 10">DSM 7213</strain>
    </source>
</reference>
<accession>R4KKC7</accession>
<dbReference type="STRING" id="767817.Desgi_0508"/>
<comment type="subcellular location">
    <subcellularLocation>
        <location evidence="1">Cell envelope</location>
    </subcellularLocation>
</comment>
<evidence type="ECO:0000259" key="8">
    <source>
        <dbReference type="PROSITE" id="PS51379"/>
    </source>
</evidence>
<dbReference type="AlphaFoldDB" id="R4KKC7"/>
<name>R4KKC7_9FIRM</name>
<dbReference type="SUPFAM" id="SSF54862">
    <property type="entry name" value="4Fe-4S ferredoxins"/>
    <property type="match status" value="1"/>
</dbReference>
<keyword evidence="5" id="KW-0408">Iron</keyword>
<evidence type="ECO:0000313" key="10">
    <source>
        <dbReference type="Proteomes" id="UP000013520"/>
    </source>
</evidence>
<dbReference type="OrthoDB" id="1723058at2"/>
<dbReference type="GO" id="GO:0046872">
    <property type="term" value="F:metal ion binding"/>
    <property type="evidence" value="ECO:0007669"/>
    <property type="project" value="UniProtKB-KW"/>
</dbReference>
<keyword evidence="7" id="KW-0175">Coiled coil</keyword>
<dbReference type="eggNOG" id="COG1142">
    <property type="taxonomic scope" value="Bacteria"/>
</dbReference>
<keyword evidence="4" id="KW-0677">Repeat</keyword>
<evidence type="ECO:0000256" key="4">
    <source>
        <dbReference type="ARBA" id="ARBA00022737"/>
    </source>
</evidence>
<dbReference type="HOGENOM" id="CLU_1486797_0_0_9"/>
<evidence type="ECO:0000313" key="9">
    <source>
        <dbReference type="EMBL" id="AGL00076.1"/>
    </source>
</evidence>
<keyword evidence="2" id="KW-0004">4Fe-4S</keyword>
<proteinExistence type="predicted"/>
<evidence type="ECO:0000256" key="3">
    <source>
        <dbReference type="ARBA" id="ARBA00022723"/>
    </source>
</evidence>
<dbReference type="Proteomes" id="UP000013520">
    <property type="component" value="Chromosome"/>
</dbReference>
<gene>
    <name evidence="9" type="ORF">Desgi_0508</name>
</gene>
<sequence>MSCGDKKKKIIKTIKIDPDKCNGCRACEIICSAFHATPKYSSNNIARSRIRVIRDPLKDIYVPVYAGEIATAECMGRDKYVIDGKEYDECAFCRASCPSRNIFKEPDSGLPLKCDMCEDDPPQKEPLCVQWCLAEALTYEEREEEVEEEEANMSDMETGLQSLVDKYGLQNLVDTIIRMSRKD</sequence>
<dbReference type="GO" id="GO:0030313">
    <property type="term" value="C:cell envelope"/>
    <property type="evidence" value="ECO:0007669"/>
    <property type="project" value="UniProtKB-SubCell"/>
</dbReference>
<keyword evidence="10" id="KW-1185">Reference proteome</keyword>
<dbReference type="PROSITE" id="PS51379">
    <property type="entry name" value="4FE4S_FER_2"/>
    <property type="match status" value="1"/>
</dbReference>
<keyword evidence="6" id="KW-0411">Iron-sulfur</keyword>
<dbReference type="PANTHER" id="PTHR43545">
    <property type="entry name" value="FORMATE DEHYDROGENASE, NITRATE-INDUCIBLE, IRON-SULFUR SUBUNIT"/>
    <property type="match status" value="1"/>
</dbReference>
<protein>
    <recommendedName>
        <fullName evidence="8">4Fe-4S ferredoxin-type domain-containing protein</fullName>
    </recommendedName>
</protein>
<feature type="domain" description="4Fe-4S ferredoxin-type" evidence="8">
    <location>
        <begin position="12"/>
        <end position="43"/>
    </location>
</feature>
<dbReference type="InterPro" id="IPR017896">
    <property type="entry name" value="4Fe4S_Fe-S-bd"/>
</dbReference>
<dbReference type="KEGG" id="dgi:Desgi_0508"/>
<evidence type="ECO:0000256" key="7">
    <source>
        <dbReference type="SAM" id="Coils"/>
    </source>
</evidence>
<evidence type="ECO:0000256" key="1">
    <source>
        <dbReference type="ARBA" id="ARBA00004196"/>
    </source>
</evidence>
<dbReference type="PANTHER" id="PTHR43545:SF4">
    <property type="entry name" value="IRON-SULFUR PROTEIN"/>
    <property type="match status" value="1"/>
</dbReference>
<keyword evidence="3" id="KW-0479">Metal-binding</keyword>
<dbReference type="EMBL" id="CP003273">
    <property type="protein sequence ID" value="AGL00076.1"/>
    <property type="molecule type" value="Genomic_DNA"/>
</dbReference>
<dbReference type="RefSeq" id="WP_006523463.1">
    <property type="nucleotide sequence ID" value="NC_021184.1"/>
</dbReference>
<organism evidence="9 10">
    <name type="scientific">Desulfoscipio gibsoniae DSM 7213</name>
    <dbReference type="NCBI Taxonomy" id="767817"/>
    <lineage>
        <taxon>Bacteria</taxon>
        <taxon>Bacillati</taxon>
        <taxon>Bacillota</taxon>
        <taxon>Clostridia</taxon>
        <taxon>Eubacteriales</taxon>
        <taxon>Desulfallaceae</taxon>
        <taxon>Desulfoscipio</taxon>
    </lineage>
</organism>
<dbReference type="InterPro" id="IPR051555">
    <property type="entry name" value="FDH_Electron_Transfer_Unit"/>
</dbReference>
<dbReference type="GO" id="GO:0051539">
    <property type="term" value="F:4 iron, 4 sulfur cluster binding"/>
    <property type="evidence" value="ECO:0007669"/>
    <property type="project" value="UniProtKB-KW"/>
</dbReference>
<feature type="coiled-coil region" evidence="7">
    <location>
        <begin position="139"/>
        <end position="166"/>
    </location>
</feature>
<evidence type="ECO:0000256" key="5">
    <source>
        <dbReference type="ARBA" id="ARBA00023004"/>
    </source>
</evidence>
<evidence type="ECO:0000256" key="6">
    <source>
        <dbReference type="ARBA" id="ARBA00023014"/>
    </source>
</evidence>
<dbReference type="Pfam" id="PF12837">
    <property type="entry name" value="Fer4_6"/>
    <property type="match status" value="1"/>
</dbReference>